<keyword evidence="2" id="KW-1133">Transmembrane helix</keyword>
<evidence type="ECO:0000256" key="2">
    <source>
        <dbReference type="SAM" id="Phobius"/>
    </source>
</evidence>
<protein>
    <submittedName>
        <fullName evidence="3">Septum formation initiator family protein</fullName>
    </submittedName>
</protein>
<dbReference type="Pfam" id="PF04977">
    <property type="entry name" value="DivIC"/>
    <property type="match status" value="1"/>
</dbReference>
<keyword evidence="2" id="KW-0812">Transmembrane</keyword>
<name>A0ABT5GLC2_9MICO</name>
<evidence type="ECO:0000313" key="3">
    <source>
        <dbReference type="EMBL" id="MDC5698991.1"/>
    </source>
</evidence>
<dbReference type="Proteomes" id="UP001150259">
    <property type="component" value="Unassembled WGS sequence"/>
</dbReference>
<organism evidence="3 4">
    <name type="scientific">Intrasporangium calvum</name>
    <dbReference type="NCBI Taxonomy" id="53358"/>
    <lineage>
        <taxon>Bacteria</taxon>
        <taxon>Bacillati</taxon>
        <taxon>Actinomycetota</taxon>
        <taxon>Actinomycetes</taxon>
        <taxon>Micrococcales</taxon>
        <taxon>Intrasporangiaceae</taxon>
        <taxon>Intrasporangium</taxon>
    </lineage>
</organism>
<dbReference type="RefSeq" id="WP_272463548.1">
    <property type="nucleotide sequence ID" value="NZ_JAPFQL010000099.1"/>
</dbReference>
<dbReference type="InterPro" id="IPR007060">
    <property type="entry name" value="FtsL/DivIC"/>
</dbReference>
<feature type="compositionally biased region" description="Basic and acidic residues" evidence="1">
    <location>
        <begin position="1"/>
        <end position="16"/>
    </location>
</feature>
<feature type="region of interest" description="Disordered" evidence="1">
    <location>
        <begin position="1"/>
        <end position="89"/>
    </location>
</feature>
<keyword evidence="2" id="KW-0472">Membrane</keyword>
<dbReference type="EMBL" id="JAPFQL010000099">
    <property type="protein sequence ID" value="MDC5698991.1"/>
    <property type="molecule type" value="Genomic_DNA"/>
</dbReference>
<proteinExistence type="predicted"/>
<reference evidence="3 4" key="1">
    <citation type="submission" date="2022-11" db="EMBL/GenBank/DDBJ databases">
        <title>Anaerobic phenanthrene biodegradation by a DNRA strain PheN6.</title>
        <authorList>
            <person name="Zhang Z."/>
        </authorList>
    </citation>
    <scope>NUCLEOTIDE SEQUENCE [LARGE SCALE GENOMIC DNA]</scope>
    <source>
        <strain evidence="3 4">PheN6</strain>
    </source>
</reference>
<accession>A0ABT5GLC2</accession>
<feature type="compositionally biased region" description="Low complexity" evidence="1">
    <location>
        <begin position="53"/>
        <end position="65"/>
    </location>
</feature>
<evidence type="ECO:0000313" key="4">
    <source>
        <dbReference type="Proteomes" id="UP001150259"/>
    </source>
</evidence>
<gene>
    <name evidence="3" type="ORF">OO014_17205</name>
</gene>
<comment type="caution">
    <text evidence="3">The sequence shown here is derived from an EMBL/GenBank/DDBJ whole genome shotgun (WGS) entry which is preliminary data.</text>
</comment>
<feature type="compositionally biased region" description="Low complexity" evidence="1">
    <location>
        <begin position="27"/>
        <end position="41"/>
    </location>
</feature>
<keyword evidence="4" id="KW-1185">Reference proteome</keyword>
<sequence>MPDRTPSRSGGNDRSRSSRGPAGGARSGAPRSGAPRSGAPRNSGPRTGPTRTGPARGAPASARPGPGKERPALAARARSRPPEPPSQSTTWIRGAILLGIVVMLAVTLVPTLRSVIQQRNDTFALQERVAQQTLTVEELQKEAALWKDPKYIEEQARKRLRFVRVGDRAYSVTGLTADQSEEQSVQDPIVAAPMANESSPWYGKLWQSVQIADRPTAGLSR</sequence>
<feature type="transmembrane region" description="Helical" evidence="2">
    <location>
        <begin position="91"/>
        <end position="109"/>
    </location>
</feature>
<evidence type="ECO:0000256" key="1">
    <source>
        <dbReference type="SAM" id="MobiDB-lite"/>
    </source>
</evidence>